<dbReference type="AlphaFoldDB" id="A0A0A0LE35"/>
<reference evidence="2 3" key="1">
    <citation type="journal article" date="2009" name="Nat. Genet.">
        <title>The genome of the cucumber, Cucumis sativus L.</title>
        <authorList>
            <person name="Huang S."/>
            <person name="Li R."/>
            <person name="Zhang Z."/>
            <person name="Li L."/>
            <person name="Gu X."/>
            <person name="Fan W."/>
            <person name="Lucas W.J."/>
            <person name="Wang X."/>
            <person name="Xie B."/>
            <person name="Ni P."/>
            <person name="Ren Y."/>
            <person name="Zhu H."/>
            <person name="Li J."/>
            <person name="Lin K."/>
            <person name="Jin W."/>
            <person name="Fei Z."/>
            <person name="Li G."/>
            <person name="Staub J."/>
            <person name="Kilian A."/>
            <person name="van der Vossen E.A."/>
            <person name="Wu Y."/>
            <person name="Guo J."/>
            <person name="He J."/>
            <person name="Jia Z."/>
            <person name="Ren Y."/>
            <person name="Tian G."/>
            <person name="Lu Y."/>
            <person name="Ruan J."/>
            <person name="Qian W."/>
            <person name="Wang M."/>
            <person name="Huang Q."/>
            <person name="Li B."/>
            <person name="Xuan Z."/>
            <person name="Cao J."/>
            <person name="Asan"/>
            <person name="Wu Z."/>
            <person name="Zhang J."/>
            <person name="Cai Q."/>
            <person name="Bai Y."/>
            <person name="Zhao B."/>
            <person name="Han Y."/>
            <person name="Li Y."/>
            <person name="Li X."/>
            <person name="Wang S."/>
            <person name="Shi Q."/>
            <person name="Liu S."/>
            <person name="Cho W.K."/>
            <person name="Kim J.Y."/>
            <person name="Xu Y."/>
            <person name="Heller-Uszynska K."/>
            <person name="Miao H."/>
            <person name="Cheng Z."/>
            <person name="Zhang S."/>
            <person name="Wu J."/>
            <person name="Yang Y."/>
            <person name="Kang H."/>
            <person name="Li M."/>
            <person name="Liang H."/>
            <person name="Ren X."/>
            <person name="Shi Z."/>
            <person name="Wen M."/>
            <person name="Jian M."/>
            <person name="Yang H."/>
            <person name="Zhang G."/>
            <person name="Yang Z."/>
            <person name="Chen R."/>
            <person name="Liu S."/>
            <person name="Li J."/>
            <person name="Ma L."/>
            <person name="Liu H."/>
            <person name="Zhou Y."/>
            <person name="Zhao J."/>
            <person name="Fang X."/>
            <person name="Li G."/>
            <person name="Fang L."/>
            <person name="Li Y."/>
            <person name="Liu D."/>
            <person name="Zheng H."/>
            <person name="Zhang Y."/>
            <person name="Qin N."/>
            <person name="Li Z."/>
            <person name="Yang G."/>
            <person name="Yang S."/>
            <person name="Bolund L."/>
            <person name="Kristiansen K."/>
            <person name="Zheng H."/>
            <person name="Li S."/>
            <person name="Zhang X."/>
            <person name="Yang H."/>
            <person name="Wang J."/>
            <person name="Sun R."/>
            <person name="Zhang B."/>
            <person name="Jiang S."/>
            <person name="Wang J."/>
            <person name="Du Y."/>
            <person name="Li S."/>
        </authorList>
    </citation>
    <scope>NUCLEOTIDE SEQUENCE [LARGE SCALE GENOMIC DNA]</scope>
    <source>
        <strain evidence="3">cv. 9930</strain>
    </source>
</reference>
<sequence length="88" mass="10212">MTFPDHENSDRTMKAMKTPESSTEVKSEQEIISKMRSKLKTTKKHQRKSSMRKNGSKPEEENGLYVMPHARRPKTVVPGYEEAEQFDV</sequence>
<feature type="compositionally biased region" description="Basic residues" evidence="1">
    <location>
        <begin position="35"/>
        <end position="55"/>
    </location>
</feature>
<accession>A0A0A0LE35</accession>
<reference evidence="2 3" key="4">
    <citation type="journal article" date="2011" name="BMC Genomics">
        <title>RNA-Seq improves annotation of protein-coding genes in the cucumber genome.</title>
        <authorList>
            <person name="Li Z."/>
            <person name="Zhang Z."/>
            <person name="Yan P."/>
            <person name="Huang S."/>
            <person name="Fei Z."/>
            <person name="Lin K."/>
        </authorList>
    </citation>
    <scope>NUCLEOTIDE SEQUENCE [LARGE SCALE GENOMIC DNA]</scope>
    <source>
        <strain evidence="3">cv. 9930</strain>
    </source>
</reference>
<feature type="region of interest" description="Disordered" evidence="1">
    <location>
        <begin position="1"/>
        <end position="88"/>
    </location>
</feature>
<evidence type="ECO:0000313" key="2">
    <source>
        <dbReference type="EMBL" id="KGN60280.1"/>
    </source>
</evidence>
<evidence type="ECO:0000313" key="3">
    <source>
        <dbReference type="Proteomes" id="UP000029981"/>
    </source>
</evidence>
<evidence type="ECO:0000256" key="1">
    <source>
        <dbReference type="SAM" id="MobiDB-lite"/>
    </source>
</evidence>
<gene>
    <name evidence="2" type="ORF">Csa_3G893300</name>
</gene>
<feature type="compositionally biased region" description="Basic and acidic residues" evidence="1">
    <location>
        <begin position="1"/>
        <end position="13"/>
    </location>
</feature>
<dbReference type="Proteomes" id="UP000029981">
    <property type="component" value="Chromosome 3"/>
</dbReference>
<reference evidence="2 3" key="2">
    <citation type="journal article" date="2009" name="PLoS ONE">
        <title>An integrated genetic and cytogenetic map of the cucumber genome.</title>
        <authorList>
            <person name="Ren Y."/>
            <person name="Zhang Z."/>
            <person name="Liu J."/>
            <person name="Staub J.E."/>
            <person name="Han Y."/>
            <person name="Cheng Z."/>
            <person name="Li X."/>
            <person name="Lu J."/>
            <person name="Miao H."/>
            <person name="Kang H."/>
            <person name="Xie B."/>
            <person name="Gu X."/>
            <person name="Wang X."/>
            <person name="Du Y."/>
            <person name="Jin W."/>
            <person name="Huang S."/>
        </authorList>
    </citation>
    <scope>NUCLEOTIDE SEQUENCE [LARGE SCALE GENOMIC DNA]</scope>
    <source>
        <strain evidence="3">cv. 9930</strain>
    </source>
</reference>
<reference evidence="2 3" key="3">
    <citation type="journal article" date="2010" name="BMC Genomics">
        <title>Transcriptome sequencing and comparative analysis of cucumber flowers with different sex types.</title>
        <authorList>
            <person name="Guo S."/>
            <person name="Zheng Y."/>
            <person name="Joung J.G."/>
            <person name="Liu S."/>
            <person name="Zhang Z."/>
            <person name="Crasta O.R."/>
            <person name="Sobral B.W."/>
            <person name="Xu Y."/>
            <person name="Huang S."/>
            <person name="Fei Z."/>
        </authorList>
    </citation>
    <scope>NUCLEOTIDE SEQUENCE [LARGE SCALE GENOMIC DNA]</scope>
    <source>
        <strain evidence="3">cv. 9930</strain>
    </source>
</reference>
<dbReference type="Gramene" id="KGN60280">
    <property type="protein sequence ID" value="KGN60280"/>
    <property type="gene ID" value="Csa_3G893300"/>
</dbReference>
<proteinExistence type="predicted"/>
<feature type="compositionally biased region" description="Basic and acidic residues" evidence="1">
    <location>
        <begin position="23"/>
        <end position="33"/>
    </location>
</feature>
<name>A0A0A0LE35_CUCSA</name>
<protein>
    <submittedName>
        <fullName evidence="2">Uncharacterized protein</fullName>
    </submittedName>
</protein>
<organism evidence="2 3">
    <name type="scientific">Cucumis sativus</name>
    <name type="common">Cucumber</name>
    <dbReference type="NCBI Taxonomy" id="3659"/>
    <lineage>
        <taxon>Eukaryota</taxon>
        <taxon>Viridiplantae</taxon>
        <taxon>Streptophyta</taxon>
        <taxon>Embryophyta</taxon>
        <taxon>Tracheophyta</taxon>
        <taxon>Spermatophyta</taxon>
        <taxon>Magnoliopsida</taxon>
        <taxon>eudicotyledons</taxon>
        <taxon>Gunneridae</taxon>
        <taxon>Pentapetalae</taxon>
        <taxon>rosids</taxon>
        <taxon>fabids</taxon>
        <taxon>Cucurbitales</taxon>
        <taxon>Cucurbitaceae</taxon>
        <taxon>Benincaseae</taxon>
        <taxon>Cucumis</taxon>
    </lineage>
</organism>
<dbReference type="EMBL" id="CM002924">
    <property type="protein sequence ID" value="KGN60280.1"/>
    <property type="molecule type" value="Genomic_DNA"/>
</dbReference>
<keyword evidence="3" id="KW-1185">Reference proteome</keyword>